<feature type="transmembrane region" description="Helical" evidence="2">
    <location>
        <begin position="130"/>
        <end position="147"/>
    </location>
</feature>
<feature type="transmembrane region" description="Helical" evidence="2">
    <location>
        <begin position="61"/>
        <end position="78"/>
    </location>
</feature>
<dbReference type="EC" id="3.4.23.-" evidence="3"/>
<dbReference type="GO" id="GO:0006508">
    <property type="term" value="P:proteolysis"/>
    <property type="evidence" value="ECO:0007669"/>
    <property type="project" value="InterPro"/>
</dbReference>
<proteinExistence type="predicted"/>
<keyword evidence="2" id="KW-0812">Transmembrane</keyword>
<keyword evidence="2" id="KW-1133">Transmembrane helix</keyword>
<keyword evidence="2" id="KW-0472">Membrane</keyword>
<dbReference type="GO" id="GO:0004190">
    <property type="term" value="F:aspartic-type endopeptidase activity"/>
    <property type="evidence" value="ECO:0007669"/>
    <property type="project" value="InterPro"/>
</dbReference>
<sequence>MTVYLDVIWFLNFLFDSLLLSLTSIMLKRRASWWRICLGGLLGSMIILLTFSPLGSLSGNPIIKLFFSFGMVFLTFGYKRLRFFLKALLFLYLSTFLTGGTLIGVHYFIKFDHQLKSDVFLASIKGFGDPISWLFVLVGFPIAWYFSRKGVEKLEMTKIQYDQLVNVHFTIKNLSFSIKGLVDSGNQLYDPISKAPVMIVSIHQLKENLPLEIIEMANEPDAYIFGDKEIPIEWESKVKIIPCKVVGQDHQIIVAFKLDDLKLETEQGVIKVTKALISFTMQQLSGDDSFQCIVHPKMLTEAGATNTSIKVS</sequence>
<dbReference type="NCBIfam" id="TIGR02854">
    <property type="entry name" value="spore_II_GA"/>
    <property type="match status" value="1"/>
</dbReference>
<protein>
    <submittedName>
        <fullName evidence="3">Sporulation sigma-E factor-processing peptidase</fullName>
        <ecNumber evidence="3">3.4.23.-</ecNumber>
    </submittedName>
</protein>
<name>A0A9C7G854_9BACI</name>
<keyword evidence="3" id="KW-0378">Hydrolase</keyword>
<evidence type="ECO:0000256" key="2">
    <source>
        <dbReference type="SAM" id="Phobius"/>
    </source>
</evidence>
<dbReference type="AlphaFoldDB" id="A0A9C7G854"/>
<evidence type="ECO:0000313" key="3">
    <source>
        <dbReference type="EMBL" id="CAG9607498.1"/>
    </source>
</evidence>
<organism evidence="3 4">
    <name type="scientific">Pseudoneobacillus rhizosphaerae</name>
    <dbReference type="NCBI Taxonomy" id="2880968"/>
    <lineage>
        <taxon>Bacteria</taxon>
        <taxon>Bacillati</taxon>
        <taxon>Bacillota</taxon>
        <taxon>Bacilli</taxon>
        <taxon>Bacillales</taxon>
        <taxon>Bacillaceae</taxon>
        <taxon>Pseudoneobacillus</taxon>
    </lineage>
</organism>
<dbReference type="Pfam" id="PF03419">
    <property type="entry name" value="Peptidase_U4"/>
    <property type="match status" value="1"/>
</dbReference>
<gene>
    <name evidence="3" type="primary">spoIIGA</name>
    <name evidence="3" type="ORF">NEOCIP111885_01189</name>
</gene>
<keyword evidence="4" id="KW-1185">Reference proteome</keyword>
<dbReference type="Proteomes" id="UP000789845">
    <property type="component" value="Unassembled WGS sequence"/>
</dbReference>
<accession>A0A9C7G854</accession>
<reference evidence="3" key="1">
    <citation type="submission" date="2021-10" db="EMBL/GenBank/DDBJ databases">
        <authorList>
            <person name="Criscuolo A."/>
        </authorList>
    </citation>
    <scope>NUCLEOTIDE SEQUENCE</scope>
    <source>
        <strain evidence="3">CIP111885</strain>
    </source>
</reference>
<dbReference type="EMBL" id="CAKJTG010000005">
    <property type="protein sequence ID" value="CAG9607498.1"/>
    <property type="molecule type" value="Genomic_DNA"/>
</dbReference>
<dbReference type="PIRSF" id="PIRSF018571">
    <property type="entry name" value="SpoIIGA"/>
    <property type="match status" value="1"/>
</dbReference>
<evidence type="ECO:0000313" key="4">
    <source>
        <dbReference type="Proteomes" id="UP000789845"/>
    </source>
</evidence>
<evidence type="ECO:0000256" key="1">
    <source>
        <dbReference type="PIRSR" id="PIRSR018571-1"/>
    </source>
</evidence>
<feature type="transmembrane region" description="Helical" evidence="2">
    <location>
        <begin position="90"/>
        <end position="110"/>
    </location>
</feature>
<feature type="transmembrane region" description="Helical" evidence="2">
    <location>
        <begin position="34"/>
        <end position="55"/>
    </location>
</feature>
<dbReference type="InterPro" id="IPR005081">
    <property type="entry name" value="SpoIIGA"/>
</dbReference>
<feature type="active site" evidence="1">
    <location>
        <position position="183"/>
    </location>
</feature>
<dbReference type="RefSeq" id="WP_230495756.1">
    <property type="nucleotide sequence ID" value="NZ_CAKJTG010000005.1"/>
</dbReference>
<feature type="transmembrane region" description="Helical" evidence="2">
    <location>
        <begin position="6"/>
        <end position="27"/>
    </location>
</feature>
<dbReference type="GO" id="GO:0030436">
    <property type="term" value="P:asexual sporulation"/>
    <property type="evidence" value="ECO:0007669"/>
    <property type="project" value="InterPro"/>
</dbReference>
<comment type="caution">
    <text evidence="3">The sequence shown here is derived from an EMBL/GenBank/DDBJ whole genome shotgun (WGS) entry which is preliminary data.</text>
</comment>